<name>A0A174H4E8_9FIRM</name>
<dbReference type="AlphaFoldDB" id="A0A174H4E8"/>
<gene>
    <name evidence="1" type="ORF">ERS852480_01641</name>
    <name evidence="2" type="ORF">NCTC11224_04133</name>
</gene>
<dbReference type="EMBL" id="CZAB01000010">
    <property type="protein sequence ID" value="CUO67899.1"/>
    <property type="molecule type" value="Genomic_DNA"/>
</dbReference>
<dbReference type="Proteomes" id="UP000095512">
    <property type="component" value="Unassembled WGS sequence"/>
</dbReference>
<accession>A0A174H4E8</accession>
<sequence>MGYIIRRFRLVDMGKISLRKMCFRKMFLRVMCLRKNGQRKKGLRKMRRRAVKSWKARCPSIRRRRRCVRGALFLLAAGTMAWAGTGRGIVRWVREQIPHMVRIEESSPARAADRDGMTSVKRGFTIRLDERKIHIYQVEEGYEDRERSGDSGSD</sequence>
<proteinExistence type="predicted"/>
<reference evidence="1 3" key="1">
    <citation type="submission" date="2015-09" db="EMBL/GenBank/DDBJ databases">
        <authorList>
            <consortium name="Pathogen Informatics"/>
        </authorList>
    </citation>
    <scope>NUCLEOTIDE SEQUENCE [LARGE SCALE GENOMIC DNA]</scope>
    <source>
        <strain evidence="1 3">2789STDY5834865</strain>
    </source>
</reference>
<evidence type="ECO:0000313" key="1">
    <source>
        <dbReference type="EMBL" id="CUO67899.1"/>
    </source>
</evidence>
<reference evidence="2 4" key="2">
    <citation type="submission" date="2018-06" db="EMBL/GenBank/DDBJ databases">
        <authorList>
            <consortium name="Pathogen Informatics"/>
            <person name="Doyle S."/>
        </authorList>
    </citation>
    <scope>NUCLEOTIDE SEQUENCE [LARGE SCALE GENOMIC DNA]</scope>
    <source>
        <strain evidence="2 4">NCTC11224</strain>
    </source>
</reference>
<dbReference type="EMBL" id="UAVW01000016">
    <property type="protein sequence ID" value="SQB15078.1"/>
    <property type="molecule type" value="Genomic_DNA"/>
</dbReference>
<organism evidence="1 3">
    <name type="scientific">Enterocloster clostridioformis</name>
    <dbReference type="NCBI Taxonomy" id="1531"/>
    <lineage>
        <taxon>Bacteria</taxon>
        <taxon>Bacillati</taxon>
        <taxon>Bacillota</taxon>
        <taxon>Clostridia</taxon>
        <taxon>Lachnospirales</taxon>
        <taxon>Lachnospiraceae</taxon>
        <taxon>Enterocloster</taxon>
    </lineage>
</organism>
<keyword evidence="4" id="KW-1185">Reference proteome</keyword>
<dbReference type="Proteomes" id="UP000251853">
    <property type="component" value="Unassembled WGS sequence"/>
</dbReference>
<evidence type="ECO:0000313" key="2">
    <source>
        <dbReference type="EMBL" id="SQB15078.1"/>
    </source>
</evidence>
<evidence type="ECO:0000313" key="4">
    <source>
        <dbReference type="Proteomes" id="UP000251853"/>
    </source>
</evidence>
<protein>
    <submittedName>
        <fullName evidence="1">Uncharacterized protein</fullName>
    </submittedName>
</protein>
<evidence type="ECO:0000313" key="3">
    <source>
        <dbReference type="Proteomes" id="UP000095512"/>
    </source>
</evidence>